<dbReference type="Gene3D" id="2.30.30.40">
    <property type="entry name" value="SH3 Domains"/>
    <property type="match status" value="1"/>
</dbReference>
<feature type="compositionally biased region" description="Polar residues" evidence="2">
    <location>
        <begin position="290"/>
        <end position="300"/>
    </location>
</feature>
<dbReference type="STRING" id="1081103.A0A0B2WXP7"/>
<dbReference type="EMBL" id="AZHE01000008">
    <property type="protein sequence ID" value="KHN98192.1"/>
    <property type="molecule type" value="Genomic_DNA"/>
</dbReference>
<proteinExistence type="inferred from homology"/>
<protein>
    <submittedName>
        <fullName evidence="4">SH3 domain containing protein</fullName>
    </submittedName>
</protein>
<feature type="compositionally biased region" description="Low complexity" evidence="2">
    <location>
        <begin position="227"/>
        <end position="239"/>
    </location>
</feature>
<dbReference type="SUPFAM" id="SSF50044">
    <property type="entry name" value="SH3-domain"/>
    <property type="match status" value="1"/>
</dbReference>
<dbReference type="GO" id="GO:0000290">
    <property type="term" value="P:deadenylation-dependent decapping of nuclear-transcribed mRNA"/>
    <property type="evidence" value="ECO:0007669"/>
    <property type="project" value="InterPro"/>
</dbReference>
<name>A0A0B2WXP7_METAS</name>
<dbReference type="Pfam" id="PF11969">
    <property type="entry name" value="DcpS_C"/>
    <property type="match status" value="1"/>
</dbReference>
<dbReference type="AlphaFoldDB" id="A0A0B2WXP7"/>
<dbReference type="CDD" id="cd00174">
    <property type="entry name" value="SH3"/>
    <property type="match status" value="1"/>
</dbReference>
<keyword evidence="3" id="KW-1133">Transmembrane helix</keyword>
<dbReference type="PANTHER" id="PTHR12978:SF0">
    <property type="entry name" value="M7GPPPX DIPHOSPHATASE"/>
    <property type="match status" value="1"/>
</dbReference>
<feature type="compositionally biased region" description="Polar residues" evidence="2">
    <location>
        <begin position="240"/>
        <end position="249"/>
    </location>
</feature>
<reference evidence="4 5" key="1">
    <citation type="journal article" date="2014" name="Proc. Natl. Acad. Sci. U.S.A.">
        <title>Trajectory and genomic determinants of fungal-pathogen speciation and host adaptation.</title>
        <authorList>
            <person name="Hu X."/>
            <person name="Xiao G."/>
            <person name="Zheng P."/>
            <person name="Shang Y."/>
            <person name="Su Y."/>
            <person name="Zhang X."/>
            <person name="Liu X."/>
            <person name="Zhan S."/>
            <person name="St Leger R.J."/>
            <person name="Wang C."/>
        </authorList>
    </citation>
    <scope>NUCLEOTIDE SEQUENCE [LARGE SCALE GENOMIC DNA]</scope>
    <source>
        <strain evidence="4 5">ARSEF 1941</strain>
    </source>
</reference>
<organism evidence="4 5">
    <name type="scientific">Metarhizium album (strain ARSEF 1941)</name>
    <dbReference type="NCBI Taxonomy" id="1081103"/>
    <lineage>
        <taxon>Eukaryota</taxon>
        <taxon>Fungi</taxon>
        <taxon>Dikarya</taxon>
        <taxon>Ascomycota</taxon>
        <taxon>Pezizomycotina</taxon>
        <taxon>Sordariomycetes</taxon>
        <taxon>Hypocreomycetidae</taxon>
        <taxon>Hypocreales</taxon>
        <taxon>Clavicipitaceae</taxon>
        <taxon>Metarhizium</taxon>
    </lineage>
</organism>
<dbReference type="HOGENOM" id="CLU_349867_0_0_1"/>
<gene>
    <name evidence="4" type="ORF">MAM_03953</name>
</gene>
<accession>A0A0B2WXP7</accession>
<dbReference type="Proteomes" id="UP000030816">
    <property type="component" value="Unassembled WGS sequence"/>
</dbReference>
<dbReference type="SUPFAM" id="SSF102860">
    <property type="entry name" value="mRNA decapping enzyme DcpS N-terminal domain"/>
    <property type="match status" value="1"/>
</dbReference>
<evidence type="ECO:0000256" key="1">
    <source>
        <dbReference type="ARBA" id="ARBA00010208"/>
    </source>
</evidence>
<evidence type="ECO:0000256" key="2">
    <source>
        <dbReference type="SAM" id="MobiDB-lite"/>
    </source>
</evidence>
<dbReference type="GeneID" id="63738408"/>
<feature type="compositionally biased region" description="Low complexity" evidence="2">
    <location>
        <begin position="391"/>
        <end position="403"/>
    </location>
</feature>
<feature type="region of interest" description="Disordered" evidence="2">
    <location>
        <begin position="337"/>
        <end position="419"/>
    </location>
</feature>
<evidence type="ECO:0000313" key="4">
    <source>
        <dbReference type="EMBL" id="KHN98192.1"/>
    </source>
</evidence>
<dbReference type="RefSeq" id="XP_040679258.1">
    <property type="nucleotide sequence ID" value="XM_040822752.1"/>
</dbReference>
<dbReference type="GO" id="GO:0016787">
    <property type="term" value="F:hydrolase activity"/>
    <property type="evidence" value="ECO:0007669"/>
    <property type="project" value="InterPro"/>
</dbReference>
<dbReference type="InterPro" id="IPR008594">
    <property type="entry name" value="DcpS/DCS2"/>
</dbReference>
<dbReference type="Gene3D" id="3.30.428.10">
    <property type="entry name" value="HIT-like"/>
    <property type="match status" value="1"/>
</dbReference>
<keyword evidence="3" id="KW-0812">Transmembrane</keyword>
<feature type="region of interest" description="Disordered" evidence="2">
    <location>
        <begin position="290"/>
        <end position="321"/>
    </location>
</feature>
<dbReference type="SUPFAM" id="SSF54197">
    <property type="entry name" value="HIT-like"/>
    <property type="match status" value="1"/>
</dbReference>
<dbReference type="InterPro" id="IPR036265">
    <property type="entry name" value="HIT-like_sf"/>
</dbReference>
<evidence type="ECO:0000256" key="3">
    <source>
        <dbReference type="SAM" id="Phobius"/>
    </source>
</evidence>
<dbReference type="InterPro" id="IPR011145">
    <property type="entry name" value="Scavenger_mRNA_decap_enz_N"/>
</dbReference>
<dbReference type="Pfam" id="PF05652">
    <property type="entry name" value="DcpS"/>
    <property type="match status" value="1"/>
</dbReference>
<dbReference type="InterPro" id="IPR036028">
    <property type="entry name" value="SH3-like_dom_sf"/>
</dbReference>
<comment type="caution">
    <text evidence="4">The sequence shown here is derived from an EMBL/GenBank/DDBJ whole genome shotgun (WGS) entry which is preliminary data.</text>
</comment>
<feature type="transmembrane region" description="Helical" evidence="3">
    <location>
        <begin position="258"/>
        <end position="281"/>
    </location>
</feature>
<feature type="region of interest" description="Disordered" evidence="2">
    <location>
        <begin position="227"/>
        <end position="249"/>
    </location>
</feature>
<dbReference type="FunFam" id="3.30.428.10:FF:000016">
    <property type="entry name" value="Scavenger mRNA decapping enzyme"/>
    <property type="match status" value="1"/>
</dbReference>
<sequence>MPGAATAQSNGGCVSLRGSKACPAFGSASVSTNTGMVQMYPFLQFVSDTGSFDHQLSTYVETSYVKDKYQSLFGCGNINFTDPSNMYARYTTTLLCNTLIQKSISPCSLSGDATRPLCADTCADFAQSEAYITADKSLCSNPSPDLSKLIRADFATCSLPEDALTDRCIAGFDNESGNCGYGNSTIGLCSYCAAGGTNSTDTCCYNANAEKRCEGVKLPHITATMTFTPPTATSAPSSTGIPTDSNRSDGGNKLSGGAIAGIVIGSLVALALLALAVFFCLRAMRSRRGSQQGSIFNQPSPARKGPLMAQAKQTAPDGYEVLPGGRVARMAALEGHSGGSLAQRDGNNGAAAFAGGAAHKGSDTQSSSDEYGESPERGGVLRPPPTSRRQGSLSSGSVLGSDGPRSPGGAGYSSPLGMASQQSEQLPFFKDYYSQDDIHPSDKVAVLWAYQPRAADEFSLERGDMIKVVGIWDDGWATGVMLDQRADDWEARRQAQRDSDQAGRRTSMYGTIDDEPALLVVERAPFPTSDEYLGRIPASLAGLKNLGANDIYSWSLARMGSDDEHGPNAEQAGFVADLKINLIYPCTETHVQKYSKQRVRCVTETPEIYKECIRPYMRSRRDQGRLNWVFNIIEGRKEAQDVIYRTKLGEAGDEGFLLLPDLNWDRGTLDALHLLAIVERRDIWSLRDLKRKHIPWLEHIKDKLIMATVETYPSVEPDQLKLYVHYQPTYYHFHIHVVNVALEAGATQATGKAFGLDAIIETLKVMAGDEEAGMDAVSMTYTLGEASELWKDVYEPLKKSGRASQ</sequence>
<comment type="similarity">
    <text evidence="1">Belongs to the HIT family.</text>
</comment>
<evidence type="ECO:0000313" key="5">
    <source>
        <dbReference type="Proteomes" id="UP000030816"/>
    </source>
</evidence>
<dbReference type="Gene3D" id="3.30.200.40">
    <property type="entry name" value="Scavenger mRNA decapping enzyme, N-terminal domain"/>
    <property type="match status" value="1"/>
</dbReference>
<dbReference type="GO" id="GO:0000340">
    <property type="term" value="F:RNA 7-methylguanosine cap binding"/>
    <property type="evidence" value="ECO:0007669"/>
    <property type="project" value="TreeGrafter"/>
</dbReference>
<dbReference type="GO" id="GO:0005634">
    <property type="term" value="C:nucleus"/>
    <property type="evidence" value="ECO:0007669"/>
    <property type="project" value="TreeGrafter"/>
</dbReference>
<keyword evidence="3" id="KW-0472">Membrane</keyword>
<dbReference type="OrthoDB" id="2163411at2759"/>
<keyword evidence="5" id="KW-1185">Reference proteome</keyword>
<dbReference type="GO" id="GO:0000932">
    <property type="term" value="C:P-body"/>
    <property type="evidence" value="ECO:0007669"/>
    <property type="project" value="TreeGrafter"/>
</dbReference>
<feature type="compositionally biased region" description="Low complexity" evidence="2">
    <location>
        <begin position="346"/>
        <end position="357"/>
    </location>
</feature>
<dbReference type="PANTHER" id="PTHR12978">
    <property type="entry name" value="HISTIDINE TRIAD HIT PROTEIN MEMBER"/>
    <property type="match status" value="1"/>
</dbReference>